<gene>
    <name evidence="1" type="ORF">DSL64_06490</name>
</gene>
<name>A0A3D8YF50_9BACT</name>
<keyword evidence="2" id="KW-1185">Reference proteome</keyword>
<dbReference type="AlphaFoldDB" id="A0A3D8YF50"/>
<proteinExistence type="predicted"/>
<evidence type="ECO:0000313" key="1">
    <source>
        <dbReference type="EMBL" id="REA63259.1"/>
    </source>
</evidence>
<accession>A0A3D8YF50</accession>
<reference evidence="1 2" key="1">
    <citation type="submission" date="2018-07" db="EMBL/GenBank/DDBJ databases">
        <title>Dyadobacter roseus sp. nov., isolated from rose rhizosphere soil.</title>
        <authorList>
            <person name="Chen L."/>
        </authorList>
    </citation>
    <scope>NUCLEOTIDE SEQUENCE [LARGE SCALE GENOMIC DNA]</scope>
    <source>
        <strain evidence="1 2">RS19</strain>
    </source>
</reference>
<evidence type="ECO:0000313" key="2">
    <source>
        <dbReference type="Proteomes" id="UP000256373"/>
    </source>
</evidence>
<comment type="caution">
    <text evidence="1">The sequence shown here is derived from an EMBL/GenBank/DDBJ whole genome shotgun (WGS) entry which is preliminary data.</text>
</comment>
<dbReference type="Proteomes" id="UP000256373">
    <property type="component" value="Unassembled WGS sequence"/>
</dbReference>
<sequence length="60" mass="6574">MIISLEVTRKNVEPNSNNYGTVIFEFPFILALSCFGNDGRSRSVGNLGDTPVVSKEAIQQ</sequence>
<organism evidence="1 2">
    <name type="scientific">Dyadobacter luteus</name>
    <dbReference type="NCBI Taxonomy" id="2259619"/>
    <lineage>
        <taxon>Bacteria</taxon>
        <taxon>Pseudomonadati</taxon>
        <taxon>Bacteroidota</taxon>
        <taxon>Cytophagia</taxon>
        <taxon>Cytophagales</taxon>
        <taxon>Spirosomataceae</taxon>
        <taxon>Dyadobacter</taxon>
    </lineage>
</organism>
<dbReference type="EMBL" id="QNUL01000003">
    <property type="protein sequence ID" value="REA63259.1"/>
    <property type="molecule type" value="Genomic_DNA"/>
</dbReference>
<protein>
    <submittedName>
        <fullName evidence="1">Uncharacterized protein</fullName>
    </submittedName>
</protein>